<feature type="compositionally biased region" description="Basic and acidic residues" evidence="2">
    <location>
        <begin position="72"/>
        <end position="84"/>
    </location>
</feature>
<keyword evidence="5" id="KW-1185">Reference proteome</keyword>
<feature type="region of interest" description="Disordered" evidence="2">
    <location>
        <begin position="1008"/>
        <end position="1038"/>
    </location>
</feature>
<feature type="region of interest" description="Disordered" evidence="2">
    <location>
        <begin position="1"/>
        <end position="37"/>
    </location>
</feature>
<feature type="compositionally biased region" description="Pro residues" evidence="2">
    <location>
        <begin position="334"/>
        <end position="346"/>
    </location>
</feature>
<dbReference type="EMBL" id="JARJCN010000116">
    <property type="protein sequence ID" value="KAJ7073366.1"/>
    <property type="molecule type" value="Genomic_DNA"/>
</dbReference>
<dbReference type="AlphaFoldDB" id="A0AAD6TT10"/>
<name>A0AAD6TT10_9AGAR</name>
<proteinExistence type="predicted"/>
<dbReference type="Pfam" id="PF18758">
    <property type="entry name" value="KDZ"/>
    <property type="match status" value="1"/>
</dbReference>
<feature type="compositionally biased region" description="Acidic residues" evidence="2">
    <location>
        <begin position="1016"/>
        <end position="1036"/>
    </location>
</feature>
<evidence type="ECO:0000256" key="2">
    <source>
        <dbReference type="SAM" id="MobiDB-lite"/>
    </source>
</evidence>
<feature type="region of interest" description="Disordered" evidence="2">
    <location>
        <begin position="275"/>
        <end position="348"/>
    </location>
</feature>
<feature type="coiled-coil region" evidence="1">
    <location>
        <begin position="739"/>
        <end position="766"/>
    </location>
</feature>
<accession>A0AAD6TT10</accession>
<feature type="compositionally biased region" description="Basic and acidic residues" evidence="2">
    <location>
        <begin position="1"/>
        <end position="15"/>
    </location>
</feature>
<evidence type="ECO:0000313" key="5">
    <source>
        <dbReference type="Proteomes" id="UP001222325"/>
    </source>
</evidence>
<evidence type="ECO:0000313" key="4">
    <source>
        <dbReference type="EMBL" id="KAJ7073366.1"/>
    </source>
</evidence>
<feature type="region of interest" description="Disordered" evidence="2">
    <location>
        <begin position="59"/>
        <end position="101"/>
    </location>
</feature>
<protein>
    <recommendedName>
        <fullName evidence="3">CxC1-like cysteine cluster associated with KDZ transposases domain-containing protein</fullName>
    </recommendedName>
</protein>
<dbReference type="InterPro" id="IPR041320">
    <property type="entry name" value="CxC1"/>
</dbReference>
<organism evidence="4 5">
    <name type="scientific">Mycena belliarum</name>
    <dbReference type="NCBI Taxonomy" id="1033014"/>
    <lineage>
        <taxon>Eukaryota</taxon>
        <taxon>Fungi</taxon>
        <taxon>Dikarya</taxon>
        <taxon>Basidiomycota</taxon>
        <taxon>Agaricomycotina</taxon>
        <taxon>Agaricomycetes</taxon>
        <taxon>Agaricomycetidae</taxon>
        <taxon>Agaricales</taxon>
        <taxon>Marasmiineae</taxon>
        <taxon>Mycenaceae</taxon>
        <taxon>Mycena</taxon>
    </lineage>
</organism>
<dbReference type="Proteomes" id="UP001222325">
    <property type="component" value="Unassembled WGS sequence"/>
</dbReference>
<dbReference type="InterPro" id="IPR040521">
    <property type="entry name" value="KDZ"/>
</dbReference>
<feature type="compositionally biased region" description="Basic and acidic residues" evidence="2">
    <location>
        <begin position="396"/>
        <end position="412"/>
    </location>
</feature>
<dbReference type="Pfam" id="PF18802">
    <property type="entry name" value="CxC1"/>
    <property type="match status" value="1"/>
</dbReference>
<reference evidence="4" key="1">
    <citation type="submission" date="2023-03" db="EMBL/GenBank/DDBJ databases">
        <title>Massive genome expansion in bonnet fungi (Mycena s.s.) driven by repeated elements and novel gene families across ecological guilds.</title>
        <authorList>
            <consortium name="Lawrence Berkeley National Laboratory"/>
            <person name="Harder C.B."/>
            <person name="Miyauchi S."/>
            <person name="Viragh M."/>
            <person name="Kuo A."/>
            <person name="Thoen E."/>
            <person name="Andreopoulos B."/>
            <person name="Lu D."/>
            <person name="Skrede I."/>
            <person name="Drula E."/>
            <person name="Henrissat B."/>
            <person name="Morin E."/>
            <person name="Kohler A."/>
            <person name="Barry K."/>
            <person name="LaButti K."/>
            <person name="Morin E."/>
            <person name="Salamov A."/>
            <person name="Lipzen A."/>
            <person name="Mereny Z."/>
            <person name="Hegedus B."/>
            <person name="Baldrian P."/>
            <person name="Stursova M."/>
            <person name="Weitz H."/>
            <person name="Taylor A."/>
            <person name="Grigoriev I.V."/>
            <person name="Nagy L.G."/>
            <person name="Martin F."/>
            <person name="Kauserud H."/>
        </authorList>
    </citation>
    <scope>NUCLEOTIDE SEQUENCE</scope>
    <source>
        <strain evidence="4">CBHHK173m</strain>
    </source>
</reference>
<evidence type="ECO:0000256" key="1">
    <source>
        <dbReference type="SAM" id="Coils"/>
    </source>
</evidence>
<dbReference type="PANTHER" id="PTHR33096:SF1">
    <property type="entry name" value="CXC1-LIKE CYSTEINE CLUSTER ASSOCIATED WITH KDZ TRANSPOSASES DOMAIN-CONTAINING PROTEIN"/>
    <property type="match status" value="1"/>
</dbReference>
<feature type="domain" description="CxC1-like cysteine cluster associated with KDZ transposases" evidence="3">
    <location>
        <begin position="140"/>
        <end position="223"/>
    </location>
</feature>
<dbReference type="PANTHER" id="PTHR33096">
    <property type="entry name" value="CXC2 DOMAIN-CONTAINING PROTEIN"/>
    <property type="match status" value="1"/>
</dbReference>
<feature type="region of interest" description="Disordered" evidence="2">
    <location>
        <begin position="388"/>
        <end position="412"/>
    </location>
</feature>
<gene>
    <name evidence="4" type="ORF">B0H15DRAFT_957277</name>
</gene>
<comment type="caution">
    <text evidence="4">The sequence shown here is derived from an EMBL/GenBank/DDBJ whole genome shotgun (WGS) entry which is preliminary data.</text>
</comment>
<sequence length="1060" mass="121562">MVGRLTARERREANERPSSFLPARGPNVPHPRARIPDHIRTRPEIYLPNGRTYFQRRLPPLINPSRLPPATGHEEAYDDRDIVPAEHTPPPDATRHQRKRISQARRWQLETLPKVMPFLARVLYKTKSLRHSDKLASPPTSMNCACEKAKAHKVAIVRFSCVEDLQMRICACSPAAVQLMQFGAFPCAPILPSLAVDLRVLEFARNLFLQVAPNNTAFSTTLERCLGGMGFQLQHQNSLRRRFGNCLLWYIHLRSEFKAHYGKLVEAARIEHLGLPESPPADERTPPPTPPRAATPEDNRATSPSPAERGRTSTTPPPSPRQHGRKRRREETPPVVPSPFPEPPPRTRASEYLRRRCPACFGNLKRDPAMLVDFCACIDACFTQKRRKARGQGGRDPSRHHPDSHWVHEEDAAKTEAYVDDVRNRKLEDERREKRHRAMRNALAEEPPQDGYEHPLLRLPTSVLDACESSFKAADEKREKASTQFFEDTAIMGLLCRHDRVLWLVNMHSAGEKQFNVIALIEQLFQEIPLDVRVGLLYDVICGLERSCRKWGFLDRYMDRLEFAVSVFHAFGHEWACQVVFHPRKRVGFGFTNGEGCERFWHSISHLIANLRVCGHHNRLYTLDLQIEHADDGSLSRLAEWIRRRHFHSVDKRKEAHKLLVESGKSMRLLREQWALQVAAQTKPLPRRSKTKGQQAVNSVLLMRSALKVRNFELGKLRDTFLEAVEDDDESAPIHEVAFRSATEAYKAAERKLRQKESALGVEEKQSLNGLVNSRYMRLRMNARALKRRLRDRLRARKFELDRVERSFRRLVNDQKLYTHTESAVKRREPTISKVNTEYNKLCVEISTLIRDGKAPRGSVAPVQIPAKGIWQLDVDDAVWQDVGLDEDEDAITEPPPWLSDEKVRSGIRAMLELDRCDEEDARLRRERCSLQVWFAEEWTVVNIALDNAESSSDKYQLQLRRDELVRLCATWERRLPNLGVDESTLPMWGPSAAQIAACVVDAHAPARGDDRHYDSDDEEDDEESVGEESGGEDGDFGILDAVETADMYRGAEDDYYYVY</sequence>
<evidence type="ECO:0000259" key="3">
    <source>
        <dbReference type="Pfam" id="PF18802"/>
    </source>
</evidence>
<keyword evidence="1" id="KW-0175">Coiled coil</keyword>